<proteinExistence type="predicted"/>
<name>A0A1G6C854_9HYPH</name>
<sequence>MAAFAASAGAETGFENDFAVTPISLAGSYLAGRSADAARDLEAAANYFTAALGNDPENPILMERVLVLRIANGDIEPAAGYAERLIDIDTRNPLARLLRGVRAIKAGDLADAEAEMAETARAPLAVLTSGLLTAWAKQGEGDTDAAFALVDGLSGPSWYEIFKNYHTALIADVAGQKDVAVRAITDAFETDGSALRVVEAYGRILSSAGKRDQAIEALERFMQTQPGNPVIGFLLDELVAGKDPGPLVSSTVEGAAEVLYGLGAAIGTDEGTELPAAYLHLSLYLKPDSHLALTALADLLVSADRCEEAIRIYGRIPQESNLRRNADIQTGFCLDNLIRTDEAVAMLSKLIEKNPEGLDAIVALGNIFRGRERFAEAAETYSKGIATIDEPTAGDWRLFYFRGVAYERSDEWAKSEADLKKALDLNPGQPQVLNYLGYSWVDMGVNLEEGLDMIRSAVDQRPNDGYIVDSLGWAYFRLGRYEDAVAQLERAVELKPEDPVINDHLGDAYWKVGRKREATFQWNHARDLDPEPTDLEVIVRKLEKGLVTDGASDG</sequence>
<evidence type="ECO:0000256" key="3">
    <source>
        <dbReference type="PROSITE-ProRule" id="PRU00339"/>
    </source>
</evidence>
<reference evidence="4 5" key="1">
    <citation type="submission" date="2016-10" db="EMBL/GenBank/DDBJ databases">
        <authorList>
            <person name="de Groot N.N."/>
        </authorList>
    </citation>
    <scope>NUCLEOTIDE SEQUENCE [LARGE SCALE GENOMIC DNA]</scope>
    <source>
        <strain evidence="4 5">ATCC 35022</strain>
    </source>
</reference>
<gene>
    <name evidence="4" type="ORF">SAMN02982931_02170</name>
</gene>
<dbReference type="PROSITE" id="PS50293">
    <property type="entry name" value="TPR_REGION"/>
    <property type="match status" value="1"/>
</dbReference>
<dbReference type="SMART" id="SM00028">
    <property type="entry name" value="TPR"/>
    <property type="match status" value="7"/>
</dbReference>
<dbReference type="PANTHER" id="PTHR45586">
    <property type="entry name" value="TPR REPEAT-CONTAINING PROTEIN PA4667"/>
    <property type="match status" value="1"/>
</dbReference>
<keyword evidence="2 3" id="KW-0802">TPR repeat</keyword>
<protein>
    <submittedName>
        <fullName evidence="4">TPR repeat-containing protein</fullName>
    </submittedName>
</protein>
<feature type="repeat" description="TPR" evidence="3">
    <location>
        <begin position="465"/>
        <end position="498"/>
    </location>
</feature>
<dbReference type="PROSITE" id="PS50005">
    <property type="entry name" value="TPR"/>
    <property type="match status" value="3"/>
</dbReference>
<feature type="repeat" description="TPR" evidence="3">
    <location>
        <begin position="396"/>
        <end position="429"/>
    </location>
</feature>
<evidence type="ECO:0000313" key="4">
    <source>
        <dbReference type="EMBL" id="SDB28984.1"/>
    </source>
</evidence>
<dbReference type="Pfam" id="PF13432">
    <property type="entry name" value="TPR_16"/>
    <property type="match status" value="2"/>
</dbReference>
<dbReference type="Proteomes" id="UP000199071">
    <property type="component" value="Unassembled WGS sequence"/>
</dbReference>
<dbReference type="InterPro" id="IPR011990">
    <property type="entry name" value="TPR-like_helical_dom_sf"/>
</dbReference>
<organism evidence="4 5">
    <name type="scientific">Bauldia litoralis</name>
    <dbReference type="NCBI Taxonomy" id="665467"/>
    <lineage>
        <taxon>Bacteria</taxon>
        <taxon>Pseudomonadati</taxon>
        <taxon>Pseudomonadota</taxon>
        <taxon>Alphaproteobacteria</taxon>
        <taxon>Hyphomicrobiales</taxon>
        <taxon>Kaistiaceae</taxon>
        <taxon>Bauldia</taxon>
    </lineage>
</organism>
<dbReference type="Gene3D" id="1.25.40.10">
    <property type="entry name" value="Tetratricopeptide repeat domain"/>
    <property type="match status" value="3"/>
</dbReference>
<evidence type="ECO:0000256" key="1">
    <source>
        <dbReference type="ARBA" id="ARBA00022737"/>
    </source>
</evidence>
<accession>A0A1G6C854</accession>
<dbReference type="EMBL" id="FMXQ01000004">
    <property type="protein sequence ID" value="SDB28984.1"/>
    <property type="molecule type" value="Genomic_DNA"/>
</dbReference>
<keyword evidence="1" id="KW-0677">Repeat</keyword>
<dbReference type="PANTHER" id="PTHR45586:SF1">
    <property type="entry name" value="LIPOPOLYSACCHARIDE ASSEMBLY PROTEIN B"/>
    <property type="match status" value="1"/>
</dbReference>
<keyword evidence="5" id="KW-1185">Reference proteome</keyword>
<dbReference type="Pfam" id="PF13414">
    <property type="entry name" value="TPR_11"/>
    <property type="match status" value="1"/>
</dbReference>
<dbReference type="SUPFAM" id="SSF48452">
    <property type="entry name" value="TPR-like"/>
    <property type="match status" value="2"/>
</dbReference>
<feature type="repeat" description="TPR" evidence="3">
    <location>
        <begin position="195"/>
        <end position="228"/>
    </location>
</feature>
<dbReference type="STRING" id="665467.SAMN02982931_02170"/>
<evidence type="ECO:0000256" key="2">
    <source>
        <dbReference type="ARBA" id="ARBA00022803"/>
    </source>
</evidence>
<dbReference type="InterPro" id="IPR019734">
    <property type="entry name" value="TPR_rpt"/>
</dbReference>
<dbReference type="InterPro" id="IPR051012">
    <property type="entry name" value="CellSynth/LPSAsmb/PSIAsmb"/>
</dbReference>
<evidence type="ECO:0000313" key="5">
    <source>
        <dbReference type="Proteomes" id="UP000199071"/>
    </source>
</evidence>
<dbReference type="AlphaFoldDB" id="A0A1G6C854"/>